<keyword evidence="2" id="KW-1185">Reference proteome</keyword>
<dbReference type="Proteomes" id="UP000075920">
    <property type="component" value="Unassembled WGS sequence"/>
</dbReference>
<dbReference type="VEuPathDB" id="VectorBase:AMIN009160"/>
<sequence>MSHLHDRQASHTKPHSILLEAARTTLEPDLFEPRNCSNCLLGVAWLGDLVDSATEWKGNMKSCTRIQKHKRNSSRLGL</sequence>
<reference evidence="1" key="2">
    <citation type="submission" date="2020-05" db="UniProtKB">
        <authorList>
            <consortium name="EnsemblMetazoa"/>
        </authorList>
    </citation>
    <scope>IDENTIFICATION</scope>
    <source>
        <strain evidence="1">MINIMUS1</strain>
    </source>
</reference>
<accession>A0A182WFL3</accession>
<proteinExistence type="predicted"/>
<dbReference type="EnsemblMetazoa" id="AMIN009160-RA">
    <property type="protein sequence ID" value="AMIN009160-PA"/>
    <property type="gene ID" value="AMIN009160"/>
</dbReference>
<dbReference type="AlphaFoldDB" id="A0A182WFL3"/>
<reference evidence="2" key="1">
    <citation type="submission" date="2013-03" db="EMBL/GenBank/DDBJ databases">
        <title>The Genome Sequence of Anopheles minimus MINIMUS1.</title>
        <authorList>
            <consortium name="The Broad Institute Genomics Platform"/>
            <person name="Neafsey D.E."/>
            <person name="Walton C."/>
            <person name="Walker B."/>
            <person name="Young S.K."/>
            <person name="Zeng Q."/>
            <person name="Gargeya S."/>
            <person name="Fitzgerald M."/>
            <person name="Haas B."/>
            <person name="Abouelleil A."/>
            <person name="Allen A.W."/>
            <person name="Alvarado L."/>
            <person name="Arachchi H.M."/>
            <person name="Berlin A.M."/>
            <person name="Chapman S.B."/>
            <person name="Gainer-Dewar J."/>
            <person name="Goldberg J."/>
            <person name="Griggs A."/>
            <person name="Gujja S."/>
            <person name="Hansen M."/>
            <person name="Howarth C."/>
            <person name="Imamovic A."/>
            <person name="Ireland A."/>
            <person name="Larimer J."/>
            <person name="McCowan C."/>
            <person name="Murphy C."/>
            <person name="Pearson M."/>
            <person name="Poon T.W."/>
            <person name="Priest M."/>
            <person name="Roberts A."/>
            <person name="Saif S."/>
            <person name="Shea T."/>
            <person name="Sisk P."/>
            <person name="Sykes S."/>
            <person name="Wortman J."/>
            <person name="Nusbaum C."/>
            <person name="Birren B."/>
        </authorList>
    </citation>
    <scope>NUCLEOTIDE SEQUENCE [LARGE SCALE GENOMIC DNA]</scope>
    <source>
        <strain evidence="2">MINIMUS1</strain>
    </source>
</reference>
<evidence type="ECO:0000313" key="1">
    <source>
        <dbReference type="EnsemblMetazoa" id="AMIN009160-PA"/>
    </source>
</evidence>
<name>A0A182WFL3_9DIPT</name>
<evidence type="ECO:0000313" key="2">
    <source>
        <dbReference type="Proteomes" id="UP000075920"/>
    </source>
</evidence>
<protein>
    <submittedName>
        <fullName evidence="1">Uncharacterized protein</fullName>
    </submittedName>
</protein>
<organism evidence="1 2">
    <name type="scientific">Anopheles minimus</name>
    <dbReference type="NCBI Taxonomy" id="112268"/>
    <lineage>
        <taxon>Eukaryota</taxon>
        <taxon>Metazoa</taxon>
        <taxon>Ecdysozoa</taxon>
        <taxon>Arthropoda</taxon>
        <taxon>Hexapoda</taxon>
        <taxon>Insecta</taxon>
        <taxon>Pterygota</taxon>
        <taxon>Neoptera</taxon>
        <taxon>Endopterygota</taxon>
        <taxon>Diptera</taxon>
        <taxon>Nematocera</taxon>
        <taxon>Culicoidea</taxon>
        <taxon>Culicidae</taxon>
        <taxon>Anophelinae</taxon>
        <taxon>Anopheles</taxon>
    </lineage>
</organism>